<evidence type="ECO:0000256" key="3">
    <source>
        <dbReference type="ARBA" id="ARBA00022692"/>
    </source>
</evidence>
<dbReference type="AlphaFoldDB" id="A0A7W6BN10"/>
<evidence type="ECO:0000256" key="5">
    <source>
        <dbReference type="ARBA" id="ARBA00023136"/>
    </source>
</evidence>
<reference evidence="8 9" key="1">
    <citation type="submission" date="2020-08" db="EMBL/GenBank/DDBJ databases">
        <title>Genomic Encyclopedia of Type Strains, Phase IV (KMG-IV): sequencing the most valuable type-strain genomes for metagenomic binning, comparative biology and taxonomic classification.</title>
        <authorList>
            <person name="Goeker M."/>
        </authorList>
    </citation>
    <scope>NUCLEOTIDE SEQUENCE [LARGE SCALE GENOMIC DNA]</scope>
    <source>
        <strain evidence="8 9">DSM 26189</strain>
    </source>
</reference>
<keyword evidence="5 7" id="KW-0472">Membrane</keyword>
<keyword evidence="9" id="KW-1185">Reference proteome</keyword>
<feature type="region of interest" description="Disordered" evidence="6">
    <location>
        <begin position="1"/>
        <end position="23"/>
    </location>
</feature>
<comment type="similarity">
    <text evidence="2">Belongs to the TrbI/VirB10 family.</text>
</comment>
<dbReference type="InterPro" id="IPR042217">
    <property type="entry name" value="T4SS_VirB10/TrbI"/>
</dbReference>
<comment type="subcellular location">
    <subcellularLocation>
        <location evidence="1">Membrane</location>
        <topology evidence="1">Single-pass membrane protein</topology>
    </subcellularLocation>
</comment>
<evidence type="ECO:0000256" key="2">
    <source>
        <dbReference type="ARBA" id="ARBA00010265"/>
    </source>
</evidence>
<dbReference type="GO" id="GO:0016020">
    <property type="term" value="C:membrane"/>
    <property type="evidence" value="ECO:0007669"/>
    <property type="project" value="UniProtKB-SubCell"/>
</dbReference>
<feature type="region of interest" description="Disordered" evidence="6">
    <location>
        <begin position="111"/>
        <end position="130"/>
    </location>
</feature>
<dbReference type="Proteomes" id="UP000571950">
    <property type="component" value="Unassembled WGS sequence"/>
</dbReference>
<accession>A0A7W6BN10</accession>
<feature type="transmembrane region" description="Helical" evidence="7">
    <location>
        <begin position="34"/>
        <end position="55"/>
    </location>
</feature>
<feature type="compositionally biased region" description="Polar residues" evidence="6">
    <location>
        <begin position="116"/>
        <end position="127"/>
    </location>
</feature>
<dbReference type="Gene3D" id="2.40.128.260">
    <property type="entry name" value="Type IV secretion system, VirB10/TraB/TrbI"/>
    <property type="match status" value="1"/>
</dbReference>
<evidence type="ECO:0000313" key="8">
    <source>
        <dbReference type="EMBL" id="MBB3928864.1"/>
    </source>
</evidence>
<dbReference type="InterPro" id="IPR005498">
    <property type="entry name" value="T4SS_VirB10/TraB/TrbI"/>
</dbReference>
<keyword evidence="3 7" id="KW-0812">Transmembrane</keyword>
<protein>
    <submittedName>
        <fullName evidence="8">Type IV secretion system protein VirB10</fullName>
    </submittedName>
</protein>
<sequence>MSDADSMSPEASPGGAADGNSGRLVTGVRRVNNAPLLIVLGIVALFIAIVVSIMIDRSSDNAATKVQPAVGQSSADVANKVAGTAPSGAAEVMANAPPLPPADGIPVAPVDPNAPPTVTASPAQPNGPTAADLRRARMEAIREARLAQFGSAVRSPTALKWQDGRNGASSGAGGMSGGADPATQLVALQQQMAAAMAQGRQPSASDIATLTALSNQVAGGGAGAGQGAANARPPANYGQFANNAGGNRWASNSQVEAPSRYQLRAGFVIPGTLISGINSQIPGQIVAQVSQNVFDTATGRYLLIPQGSRLVGAYDSNPVFGQTRALIAWQRIIFPDGKAIDLGAMPGSDSAGYAGFHDQVNAHWFRIFGSALLMSGVTAGVTLSQPQTGLNANGTMSASQALSQALGQQLGQTTAMMIERNLNISPTLIIRPGFRFNVVVVKDLTFSKPYRSFDY</sequence>
<gene>
    <name evidence="8" type="ORF">GGR43_004609</name>
</gene>
<dbReference type="RefSeq" id="WP_026149855.1">
    <property type="nucleotide sequence ID" value="NZ_BSPS01000131.1"/>
</dbReference>
<evidence type="ECO:0000313" key="9">
    <source>
        <dbReference type="Proteomes" id="UP000571950"/>
    </source>
</evidence>
<evidence type="ECO:0000256" key="4">
    <source>
        <dbReference type="ARBA" id="ARBA00022989"/>
    </source>
</evidence>
<dbReference type="EMBL" id="JACIDT010000040">
    <property type="protein sequence ID" value="MBB3928864.1"/>
    <property type="molecule type" value="Genomic_DNA"/>
</dbReference>
<proteinExistence type="inferred from homology"/>
<evidence type="ECO:0000256" key="6">
    <source>
        <dbReference type="SAM" id="MobiDB-lite"/>
    </source>
</evidence>
<organism evidence="8 9">
    <name type="scientific">Sphingobium jiangsuense</name>
    <dbReference type="NCBI Taxonomy" id="870476"/>
    <lineage>
        <taxon>Bacteria</taxon>
        <taxon>Pseudomonadati</taxon>
        <taxon>Pseudomonadota</taxon>
        <taxon>Alphaproteobacteria</taxon>
        <taxon>Sphingomonadales</taxon>
        <taxon>Sphingomonadaceae</taxon>
        <taxon>Sphingobium</taxon>
    </lineage>
</organism>
<dbReference type="Pfam" id="PF03743">
    <property type="entry name" value="TrbI"/>
    <property type="match status" value="1"/>
</dbReference>
<dbReference type="CDD" id="cd16429">
    <property type="entry name" value="VirB10"/>
    <property type="match status" value="1"/>
</dbReference>
<comment type="caution">
    <text evidence="8">The sequence shown here is derived from an EMBL/GenBank/DDBJ whole genome shotgun (WGS) entry which is preliminary data.</text>
</comment>
<keyword evidence="4 7" id="KW-1133">Transmembrane helix</keyword>
<evidence type="ECO:0000256" key="1">
    <source>
        <dbReference type="ARBA" id="ARBA00004167"/>
    </source>
</evidence>
<evidence type="ECO:0000256" key="7">
    <source>
        <dbReference type="SAM" id="Phobius"/>
    </source>
</evidence>
<name>A0A7W6BN10_9SPHN</name>